<reference evidence="2" key="2">
    <citation type="submission" date="2025-08" db="UniProtKB">
        <authorList>
            <consortium name="RefSeq"/>
        </authorList>
    </citation>
    <scope>IDENTIFICATION</scope>
</reference>
<name>A0AAJ8E064_ASPNG</name>
<dbReference type="GeneID" id="84592805"/>
<dbReference type="VEuPathDB" id="FungiDB:An13g01390"/>
<evidence type="ECO:0000256" key="1">
    <source>
        <dbReference type="SAM" id="MobiDB-lite"/>
    </source>
</evidence>
<dbReference type="AlphaFoldDB" id="A0AAJ8E064"/>
<dbReference type="RefSeq" id="XP_059602059.1">
    <property type="nucleotide sequence ID" value="XM_059743830.1"/>
</dbReference>
<reference evidence="2" key="1">
    <citation type="submission" date="2025-02" db="EMBL/GenBank/DDBJ databases">
        <authorList>
            <consortium name="NCBI Genome Project"/>
        </authorList>
    </citation>
    <scope>NUCLEOTIDE SEQUENCE</scope>
</reference>
<organism evidence="2">
    <name type="scientific">Aspergillus niger</name>
    <dbReference type="NCBI Taxonomy" id="5061"/>
    <lineage>
        <taxon>Eukaryota</taxon>
        <taxon>Fungi</taxon>
        <taxon>Dikarya</taxon>
        <taxon>Ascomycota</taxon>
        <taxon>Pezizomycotina</taxon>
        <taxon>Eurotiomycetes</taxon>
        <taxon>Eurotiomycetidae</taxon>
        <taxon>Eurotiales</taxon>
        <taxon>Aspergillaceae</taxon>
        <taxon>Aspergillus</taxon>
        <taxon>Aspergillus subgen. Circumdati</taxon>
    </lineage>
</organism>
<feature type="compositionally biased region" description="Basic and acidic residues" evidence="1">
    <location>
        <begin position="98"/>
        <end position="115"/>
    </location>
</feature>
<sequence>MAFRLSHMRDLHVSATRSTHLLSSDHVLGGCACSNSDSCLSKGSWPKNRANVDRPSIKPKIRKGKQVWKCVGCRNSFSEALSRISTLAGLENLEMKAQLRDSRAEHHPGLQKGEDMEAGQTKCVSKKDTHCPKSKSAHLSWKLEYQQQSGRHEKGEA</sequence>
<protein>
    <submittedName>
        <fullName evidence="2">Uncharacterized protein</fullName>
    </submittedName>
</protein>
<proteinExistence type="predicted"/>
<dbReference type="KEGG" id="ang:An13g01390"/>
<gene>
    <name evidence="2" type="ORF">An13g01390</name>
</gene>
<feature type="region of interest" description="Disordered" evidence="1">
    <location>
        <begin position="98"/>
        <end position="157"/>
    </location>
</feature>
<evidence type="ECO:0000313" key="2">
    <source>
        <dbReference type="RefSeq" id="XP_059602059.1"/>
    </source>
</evidence>
<accession>A0AAJ8E064</accession>